<dbReference type="EMBL" id="GU108589">
    <property type="protein sequence ID" value="ADO60927.1"/>
    <property type="molecule type" value="Genomic_RNA"/>
</dbReference>
<name>E7BMX1_9VIRU</name>
<organism evidence="2">
    <name type="scientific">Grapevine associated chrysovirus-2</name>
    <dbReference type="NCBI Taxonomy" id="908829"/>
    <lineage>
        <taxon>Viruses</taxon>
        <taxon>Riboviria</taxon>
        <taxon>Orthornavirae</taxon>
        <taxon>Duplornaviricota</taxon>
        <taxon>Chrymotiviricetes</taxon>
        <taxon>Ghabrivirales</taxon>
        <taxon>Alphatotivirineae</taxon>
        <taxon>Chrysoviridae</taxon>
        <taxon>Chrysovirus</taxon>
    </lineage>
</organism>
<accession>E7BMX1</accession>
<reference evidence="2" key="1">
    <citation type="journal article" date="2011" name="Arch. Virol.">
        <title>Deep sequencing evidence from single grapevine plants reveals a virome dominated by mycoviruses.</title>
        <authorList>
            <person name="Al Rwahnih M."/>
            <person name="Daubert S."/>
            <person name="Urbez-Torres J.R."/>
            <person name="Cordero F."/>
            <person name="Rowhani A."/>
        </authorList>
    </citation>
    <scope>NUCLEOTIDE SEQUENCE</scope>
    <source>
        <strain evidence="2">Ctg208</strain>
    </source>
</reference>
<protein>
    <submittedName>
        <fullName evidence="2">Putative capsid protein</fullName>
    </submittedName>
</protein>
<feature type="compositionally biased region" description="Polar residues" evidence="1">
    <location>
        <begin position="136"/>
        <end position="150"/>
    </location>
</feature>
<evidence type="ECO:0000313" key="2">
    <source>
        <dbReference type="EMBL" id="ADO60927.1"/>
    </source>
</evidence>
<evidence type="ECO:0000256" key="1">
    <source>
        <dbReference type="SAM" id="MobiDB-lite"/>
    </source>
</evidence>
<feature type="region of interest" description="Disordered" evidence="1">
    <location>
        <begin position="136"/>
        <end position="156"/>
    </location>
</feature>
<feature type="non-terminal residue" evidence="2">
    <location>
        <position position="293"/>
    </location>
</feature>
<proteinExistence type="predicted"/>
<sequence length="293" mass="33377">MLELCPDMQWLDRLDEGDVEYIQNEVGAFEALWMCRTAGFGVERGLLQTMLQGKGDLTSDNEHAQTFIQELSLSGVQVQAFEVPKSSFVVEGTCIHINRRRTSKHQKWTKYYGEKTTSTGNLPTPDLVRAKRRTLNRSSTGYTSNRSSVVSPLRGMRQARETVDEMVDNIEETGTVDPPTNRIKPIEQVLAEEATGRDTRPVSVKPNLRRRPDTEVALSAAQKVMDGEDFEYFHSLIEKTTLKNVPGLWTKPTNNKGTWAYLLTLSLNTGEHAWRRDIKVWAIEHDLERQLIR</sequence>